<evidence type="ECO:0000256" key="2">
    <source>
        <dbReference type="SAM" id="SignalP"/>
    </source>
</evidence>
<protein>
    <recommendedName>
        <fullName evidence="5">DUF4352 domain-containing protein</fullName>
    </recommendedName>
</protein>
<organism evidence="3 4">
    <name type="scientific">Microbacterium lacus</name>
    <dbReference type="NCBI Taxonomy" id="415217"/>
    <lineage>
        <taxon>Bacteria</taxon>
        <taxon>Bacillati</taxon>
        <taxon>Actinomycetota</taxon>
        <taxon>Actinomycetes</taxon>
        <taxon>Micrococcales</taxon>
        <taxon>Microbacteriaceae</taxon>
        <taxon>Microbacterium</taxon>
    </lineage>
</organism>
<evidence type="ECO:0008006" key="5">
    <source>
        <dbReference type="Google" id="ProtNLM"/>
    </source>
</evidence>
<dbReference type="Gene3D" id="2.60.40.1240">
    <property type="match status" value="1"/>
</dbReference>
<dbReference type="RefSeq" id="WP_344055910.1">
    <property type="nucleotide sequence ID" value="NZ_BAAAPK010000002.1"/>
</dbReference>
<dbReference type="EMBL" id="BAAAPK010000002">
    <property type="protein sequence ID" value="GAA1685033.1"/>
    <property type="molecule type" value="Genomic_DNA"/>
</dbReference>
<keyword evidence="1 2" id="KW-0732">Signal</keyword>
<accession>A0ABN2HBE1</accession>
<dbReference type="InterPro" id="IPR029050">
    <property type="entry name" value="Immunoprotect_excell_Ig-like"/>
</dbReference>
<keyword evidence="4" id="KW-1185">Reference proteome</keyword>
<dbReference type="Proteomes" id="UP001500596">
    <property type="component" value="Unassembled WGS sequence"/>
</dbReference>
<evidence type="ECO:0000313" key="3">
    <source>
        <dbReference type="EMBL" id="GAA1685033.1"/>
    </source>
</evidence>
<comment type="caution">
    <text evidence="3">The sequence shown here is derived from an EMBL/GenBank/DDBJ whole genome shotgun (WGS) entry which is preliminary data.</text>
</comment>
<proteinExistence type="predicted"/>
<gene>
    <name evidence="3" type="ORF">GCM10009807_30970</name>
</gene>
<reference evidence="3 4" key="1">
    <citation type="journal article" date="2019" name="Int. J. Syst. Evol. Microbiol.">
        <title>The Global Catalogue of Microorganisms (GCM) 10K type strain sequencing project: providing services to taxonomists for standard genome sequencing and annotation.</title>
        <authorList>
            <consortium name="The Broad Institute Genomics Platform"/>
            <consortium name="The Broad Institute Genome Sequencing Center for Infectious Disease"/>
            <person name="Wu L."/>
            <person name="Ma J."/>
        </authorList>
    </citation>
    <scope>NUCLEOTIDE SEQUENCE [LARGE SCALE GENOMIC DNA]</scope>
    <source>
        <strain evidence="3 4">JCM 15575</strain>
    </source>
</reference>
<evidence type="ECO:0000313" key="4">
    <source>
        <dbReference type="Proteomes" id="UP001500596"/>
    </source>
</evidence>
<sequence>MRRVLAWAAGAGLVAAAWGVAAITPAPDAEEEPFVVAAAVGERAVGRNIAITVTDVTRASDVRAGEWRAEGNWVVVDLDAEAVVSEKGCLLALATLEVDGRTYRASERPESFLGESLSVGVPQSGSVAFELADDVTGGDATLRFGETTDPRLDSLIAVNVDLGTVEPAADVELDPTVWSAR</sequence>
<feature type="signal peptide" evidence="2">
    <location>
        <begin position="1"/>
        <end position="22"/>
    </location>
</feature>
<feature type="chain" id="PRO_5047316659" description="DUF4352 domain-containing protein" evidence="2">
    <location>
        <begin position="23"/>
        <end position="181"/>
    </location>
</feature>
<name>A0ABN2HBE1_9MICO</name>
<evidence type="ECO:0000256" key="1">
    <source>
        <dbReference type="ARBA" id="ARBA00022729"/>
    </source>
</evidence>